<dbReference type="RefSeq" id="WP_229893108.1">
    <property type="nucleotide sequence ID" value="NZ_BMUU01000024.1"/>
</dbReference>
<protein>
    <submittedName>
        <fullName evidence="4">Membrane protein</fullName>
    </submittedName>
</protein>
<feature type="coiled-coil region" evidence="1">
    <location>
        <begin position="59"/>
        <end position="86"/>
    </location>
</feature>
<comment type="caution">
    <text evidence="4">The sequence shown here is derived from an EMBL/GenBank/DDBJ whole genome shotgun (WGS) entry which is preliminary data.</text>
</comment>
<evidence type="ECO:0000256" key="2">
    <source>
        <dbReference type="SAM" id="Phobius"/>
    </source>
</evidence>
<organism evidence="4 5">
    <name type="scientific">Streptomyces xanthochromogenes</name>
    <dbReference type="NCBI Taxonomy" id="67384"/>
    <lineage>
        <taxon>Bacteria</taxon>
        <taxon>Bacillati</taxon>
        <taxon>Actinomycetota</taxon>
        <taxon>Actinomycetes</taxon>
        <taxon>Kitasatosporales</taxon>
        <taxon>Streptomycetaceae</taxon>
        <taxon>Streptomyces</taxon>
    </lineage>
</organism>
<evidence type="ECO:0000313" key="5">
    <source>
        <dbReference type="Proteomes" id="UP000600946"/>
    </source>
</evidence>
<sequence>MNATTPTGRPLARARRAAREDRGSYAVETAVLAPALIALLLLMIAFGRVTDADGAVDSAARAAARAASLERDAASAQVKAQAAADRSLTGDGVTCRISTVHVDTAGYAQQVGVDATVTASVSCVADLSDIGLPGLPGSKTIRSSWTSPLDTYRGRALGFAHPEGSRSANRSMGAVQ</sequence>
<accession>A0ABQ3AZK2</accession>
<keyword evidence="2" id="KW-0812">Transmembrane</keyword>
<name>A0ABQ3AZK2_9ACTN</name>
<keyword evidence="5" id="KW-1185">Reference proteome</keyword>
<feature type="domain" description="TadE-like" evidence="3">
    <location>
        <begin position="23"/>
        <end position="65"/>
    </location>
</feature>
<dbReference type="InterPro" id="IPR012495">
    <property type="entry name" value="TadE-like_dom"/>
</dbReference>
<keyword evidence="1" id="KW-0175">Coiled coil</keyword>
<reference evidence="5" key="1">
    <citation type="journal article" date="2019" name="Int. J. Syst. Evol. Microbiol.">
        <title>The Global Catalogue of Microorganisms (GCM) 10K type strain sequencing project: providing services to taxonomists for standard genome sequencing and annotation.</title>
        <authorList>
            <consortium name="The Broad Institute Genomics Platform"/>
            <consortium name="The Broad Institute Genome Sequencing Center for Infectious Disease"/>
            <person name="Wu L."/>
            <person name="Ma J."/>
        </authorList>
    </citation>
    <scope>NUCLEOTIDE SEQUENCE [LARGE SCALE GENOMIC DNA]</scope>
    <source>
        <strain evidence="5">JCM 4594</strain>
    </source>
</reference>
<dbReference type="Pfam" id="PF07811">
    <property type="entry name" value="TadE"/>
    <property type="match status" value="1"/>
</dbReference>
<dbReference type="EMBL" id="BMUU01000024">
    <property type="protein sequence ID" value="GGY70775.1"/>
    <property type="molecule type" value="Genomic_DNA"/>
</dbReference>
<evidence type="ECO:0000259" key="3">
    <source>
        <dbReference type="Pfam" id="PF07811"/>
    </source>
</evidence>
<keyword evidence="2" id="KW-0472">Membrane</keyword>
<keyword evidence="2" id="KW-1133">Transmembrane helix</keyword>
<gene>
    <name evidence="4" type="ORF">GCM10010326_76230</name>
</gene>
<dbReference type="GeneID" id="96295449"/>
<dbReference type="Proteomes" id="UP000600946">
    <property type="component" value="Unassembled WGS sequence"/>
</dbReference>
<evidence type="ECO:0000256" key="1">
    <source>
        <dbReference type="SAM" id="Coils"/>
    </source>
</evidence>
<proteinExistence type="predicted"/>
<feature type="transmembrane region" description="Helical" evidence="2">
    <location>
        <begin position="25"/>
        <end position="46"/>
    </location>
</feature>
<evidence type="ECO:0000313" key="4">
    <source>
        <dbReference type="EMBL" id="GGY70775.1"/>
    </source>
</evidence>